<dbReference type="Proteomes" id="UP000694388">
    <property type="component" value="Unplaced"/>
</dbReference>
<keyword evidence="1" id="KW-0812">Transmembrane</keyword>
<evidence type="ECO:0000256" key="1">
    <source>
        <dbReference type="SAM" id="Phobius"/>
    </source>
</evidence>
<proteinExistence type="predicted"/>
<dbReference type="AlphaFoldDB" id="A0A8C4QHX9"/>
<reference evidence="2" key="2">
    <citation type="submission" date="2025-09" db="UniProtKB">
        <authorList>
            <consortium name="Ensembl"/>
        </authorList>
    </citation>
    <scope>IDENTIFICATION</scope>
</reference>
<reference evidence="2" key="1">
    <citation type="submission" date="2025-08" db="UniProtKB">
        <authorList>
            <consortium name="Ensembl"/>
        </authorList>
    </citation>
    <scope>IDENTIFICATION</scope>
</reference>
<name>A0A8C4QHX9_EPTBU</name>
<keyword evidence="1" id="KW-0472">Membrane</keyword>
<feature type="transmembrane region" description="Helical" evidence="1">
    <location>
        <begin position="127"/>
        <end position="151"/>
    </location>
</feature>
<feature type="transmembrane region" description="Helical" evidence="1">
    <location>
        <begin position="51"/>
        <end position="71"/>
    </location>
</feature>
<protein>
    <submittedName>
        <fullName evidence="2">Uncharacterized protein</fullName>
    </submittedName>
</protein>
<keyword evidence="3" id="KW-1185">Reference proteome</keyword>
<organism evidence="2 3">
    <name type="scientific">Eptatretus burgeri</name>
    <name type="common">Inshore hagfish</name>
    <dbReference type="NCBI Taxonomy" id="7764"/>
    <lineage>
        <taxon>Eukaryota</taxon>
        <taxon>Metazoa</taxon>
        <taxon>Chordata</taxon>
        <taxon>Craniata</taxon>
        <taxon>Vertebrata</taxon>
        <taxon>Cyclostomata</taxon>
        <taxon>Myxini</taxon>
        <taxon>Myxiniformes</taxon>
        <taxon>Myxinidae</taxon>
        <taxon>Eptatretinae</taxon>
        <taxon>Eptatretus</taxon>
    </lineage>
</organism>
<keyword evidence="1" id="KW-1133">Transmembrane helix</keyword>
<evidence type="ECO:0000313" key="3">
    <source>
        <dbReference type="Proteomes" id="UP000694388"/>
    </source>
</evidence>
<evidence type="ECO:0000313" key="2">
    <source>
        <dbReference type="Ensembl" id="ENSEBUP00000015759.1"/>
    </source>
</evidence>
<dbReference type="Ensembl" id="ENSEBUT00000016335.1">
    <property type="protein sequence ID" value="ENSEBUP00000015759.1"/>
    <property type="gene ID" value="ENSEBUG00000009917.1"/>
</dbReference>
<sequence length="229" mass="25284">RGNSFTSSIPPSYREDSEYQYDDERSQSTVCACSCCNSLCSKRGVLKLMEVLLALLVLICIAISQATSSGVTSSYSMGMGTDIFNSFDSSPFQGVELELDVCLQRQRLYGGRGQTWVNCQVQGTDGAAAFFIVLLALLYIASAVVAARNLIKVHKGLLLQKILTHYYCRKTFTSWTCKLGKHFGFGIRAKPSSLEDRDSWKSEIMIYTDIAVLGTACIQQRGGPRQLCH</sequence>
<accession>A0A8C4QHX9</accession>